<dbReference type="EMBL" id="JASJUT010000002">
    <property type="protein sequence ID" value="MDK2594419.1"/>
    <property type="molecule type" value="Genomic_DNA"/>
</dbReference>
<evidence type="ECO:0000313" key="2">
    <source>
        <dbReference type="EMBL" id="MDK2594419.1"/>
    </source>
</evidence>
<proteinExistence type="predicted"/>
<keyword evidence="1" id="KW-0812">Transmembrane</keyword>
<keyword evidence="3" id="KW-1185">Reference proteome</keyword>
<evidence type="ECO:0000313" key="3">
    <source>
        <dbReference type="Proteomes" id="UP001231915"/>
    </source>
</evidence>
<keyword evidence="1" id="KW-1133">Transmembrane helix</keyword>
<keyword evidence="1" id="KW-0472">Membrane</keyword>
<feature type="transmembrane region" description="Helical" evidence="1">
    <location>
        <begin position="6"/>
        <end position="25"/>
    </location>
</feature>
<gene>
    <name evidence="2" type="ORF">QNM18_04975</name>
</gene>
<organism evidence="2 3">
    <name type="scientific">Pseudoalteromonas obscura</name>
    <dbReference type="NCBI Taxonomy" id="3048491"/>
    <lineage>
        <taxon>Bacteria</taxon>
        <taxon>Pseudomonadati</taxon>
        <taxon>Pseudomonadota</taxon>
        <taxon>Gammaproteobacteria</taxon>
        <taxon>Alteromonadales</taxon>
        <taxon>Pseudoalteromonadaceae</taxon>
        <taxon>Pseudoalteromonas</taxon>
    </lineage>
</organism>
<name>A0ABT7EH87_9GAMM</name>
<evidence type="ECO:0000256" key="1">
    <source>
        <dbReference type="SAM" id="Phobius"/>
    </source>
</evidence>
<accession>A0ABT7EH87</accession>
<dbReference type="RefSeq" id="WP_284136570.1">
    <property type="nucleotide sequence ID" value="NZ_JASJUT010000002.1"/>
</dbReference>
<protein>
    <submittedName>
        <fullName evidence="2">Uncharacterized protein</fullName>
    </submittedName>
</protein>
<comment type="caution">
    <text evidence="2">The sequence shown here is derived from an EMBL/GenBank/DDBJ whole genome shotgun (WGS) entry which is preliminary data.</text>
</comment>
<sequence length="115" mass="13024">MTTTILAFVSLTMLFCSFYGVYKLYYLTVRKSENSFELKQSEQEIVSANVYSAPFAEQSLLKDCLAVIQESHDIDEMILNGEDVTAKSAIHLHKRDGLLARAGRCSGSNQQRQFY</sequence>
<reference evidence="2 3" key="1">
    <citation type="submission" date="2023-05" db="EMBL/GenBank/DDBJ databases">
        <title>Pseudoalteromonas ardens sp. nov., Pseudoalteromonas obscura sp. nov., and Pseudoalteromonas umbrosa sp. nov., isolated from the coral Montipora capitata.</title>
        <authorList>
            <person name="Thomas E.M."/>
            <person name="Smith E.M."/>
            <person name="Papke E."/>
            <person name="Shlafstein M.D."/>
            <person name="Oline D.K."/>
            <person name="Videau P."/>
            <person name="Saw J.H."/>
            <person name="Strangman W.K."/>
            <person name="Ushijima B."/>
        </authorList>
    </citation>
    <scope>NUCLEOTIDE SEQUENCE [LARGE SCALE GENOMIC DNA]</scope>
    <source>
        <strain evidence="2 3">P94</strain>
    </source>
</reference>
<dbReference type="Proteomes" id="UP001231915">
    <property type="component" value="Unassembled WGS sequence"/>
</dbReference>